<evidence type="ECO:0000313" key="4">
    <source>
        <dbReference type="Proteomes" id="UP000284375"/>
    </source>
</evidence>
<dbReference type="InterPro" id="IPR015424">
    <property type="entry name" value="PyrdxlP-dep_Trfase"/>
</dbReference>
<dbReference type="Pfam" id="PF13500">
    <property type="entry name" value="AAA_26"/>
    <property type="match status" value="1"/>
</dbReference>
<keyword evidence="1" id="KW-0032">Aminotransferase</keyword>
<dbReference type="Proteomes" id="UP000284375">
    <property type="component" value="Unassembled WGS sequence"/>
</dbReference>
<keyword evidence="2" id="KW-0808">Transferase</keyword>
<evidence type="ECO:0000256" key="2">
    <source>
        <dbReference type="ARBA" id="ARBA00022679"/>
    </source>
</evidence>
<dbReference type="GO" id="GO:0005739">
    <property type="term" value="C:mitochondrion"/>
    <property type="evidence" value="ECO:0007669"/>
    <property type="project" value="TreeGrafter"/>
</dbReference>
<dbReference type="GO" id="GO:0030170">
    <property type="term" value="F:pyridoxal phosphate binding"/>
    <property type="evidence" value="ECO:0007669"/>
    <property type="project" value="InterPro"/>
</dbReference>
<accession>A0A423WQF5</accession>
<dbReference type="InterPro" id="IPR005814">
    <property type="entry name" value="Aminotrans_3"/>
</dbReference>
<evidence type="ECO:0000313" key="3">
    <source>
        <dbReference type="EMBL" id="ROW05631.1"/>
    </source>
</evidence>
<dbReference type="PANTHER" id="PTHR42684">
    <property type="entry name" value="ADENOSYLMETHIONINE-8-AMINO-7-OXONONANOATE AMINOTRANSFERASE"/>
    <property type="match status" value="1"/>
</dbReference>
<evidence type="ECO:0000256" key="1">
    <source>
        <dbReference type="ARBA" id="ARBA00022576"/>
    </source>
</evidence>
<dbReference type="Gene3D" id="3.40.50.300">
    <property type="entry name" value="P-loop containing nucleotide triphosphate hydrolases"/>
    <property type="match status" value="1"/>
</dbReference>
<dbReference type="GO" id="GO:0009102">
    <property type="term" value="P:biotin biosynthetic process"/>
    <property type="evidence" value="ECO:0007669"/>
    <property type="project" value="TreeGrafter"/>
</dbReference>
<organism evidence="3 4">
    <name type="scientific">Cytospora chrysosperma</name>
    <name type="common">Cytospora canker fungus</name>
    <name type="synonym">Sphaeria chrysosperma</name>
    <dbReference type="NCBI Taxonomy" id="252740"/>
    <lineage>
        <taxon>Eukaryota</taxon>
        <taxon>Fungi</taxon>
        <taxon>Dikarya</taxon>
        <taxon>Ascomycota</taxon>
        <taxon>Pezizomycotina</taxon>
        <taxon>Sordariomycetes</taxon>
        <taxon>Sordariomycetidae</taxon>
        <taxon>Diaporthales</taxon>
        <taxon>Cytosporaceae</taxon>
        <taxon>Cytospora</taxon>
    </lineage>
</organism>
<dbReference type="STRING" id="252740.A0A423WQF5"/>
<dbReference type="InterPro" id="IPR027417">
    <property type="entry name" value="P-loop_NTPase"/>
</dbReference>
<dbReference type="OrthoDB" id="425114at2759"/>
<name>A0A423WQF5_CYTCH</name>
<reference evidence="3 4" key="1">
    <citation type="submission" date="2015-09" db="EMBL/GenBank/DDBJ databases">
        <title>Host preference determinants of Valsa canker pathogens revealed by comparative genomics.</title>
        <authorList>
            <person name="Yin Z."/>
            <person name="Huang L."/>
        </authorList>
    </citation>
    <scope>NUCLEOTIDE SEQUENCE [LARGE SCALE GENOMIC DNA]</scope>
    <source>
        <strain evidence="3 4">YSFL</strain>
    </source>
</reference>
<keyword evidence="4" id="KW-1185">Reference proteome</keyword>
<dbReference type="CDD" id="cd03109">
    <property type="entry name" value="DTBS"/>
    <property type="match status" value="1"/>
</dbReference>
<dbReference type="EMBL" id="LJZO01000001">
    <property type="protein sequence ID" value="ROW05631.1"/>
    <property type="molecule type" value="Genomic_DNA"/>
</dbReference>
<dbReference type="SUPFAM" id="SSF53383">
    <property type="entry name" value="PLP-dependent transferases"/>
    <property type="match status" value="1"/>
</dbReference>
<dbReference type="SUPFAM" id="SSF52540">
    <property type="entry name" value="P-loop containing nucleoside triphosphate hydrolases"/>
    <property type="match status" value="1"/>
</dbReference>
<proteinExistence type="predicted"/>
<dbReference type="AlphaFoldDB" id="A0A423WQF5"/>
<dbReference type="PANTHER" id="PTHR42684:SF3">
    <property type="entry name" value="ADENOSYLMETHIONINE-8-AMINO-7-OXONONANOATE AMINOTRANSFERASE"/>
    <property type="match status" value="1"/>
</dbReference>
<protein>
    <submittedName>
        <fullName evidence="3">Uncharacterized protein</fullName>
    </submittedName>
</protein>
<dbReference type="Gene3D" id="3.40.640.10">
    <property type="entry name" value="Type I PLP-dependent aspartate aminotransferase-like (Major domain)"/>
    <property type="match status" value="1"/>
</dbReference>
<gene>
    <name evidence="3" type="ORF">VSDG_00109</name>
</gene>
<sequence>MAPVGGPLWPKLRAFQVWSPNANVGKTIISTILCLSAGHRRPHEHAIFLEPVVTGSTQGVGYRHAESMFQKKIGPKPPKGRFTAKCIVHYEAPASPHIAAVESSQPCKTKDPVPDSKLASAVYNYVSQCATDAPPLGSWLFCETVGGVLSPGPSGTSQADIYRPLRVPAILIGDPNRDGISATISAFESLRIRGYDVECVLMFHNDEFKNDEYLTTYFEKFNVPCIAITAPPVRLEDAVKDRRLSYHYLDSMARSNPIKALMKKMQIRHAKRIDSLKGMYDQAYNTIWYPSTQQKLFTPDMITAVDSACGDYLQTALVSPPKITRIDPRTLRKNKRHKMQDVVGSHIRPSFDGSASWWTKGLGHANPQLTLAAAYAAGRYGTIASEAIHHPGLMLGRTLFKKLENPRLSRVFYSDDGSAGTKAAVKMALRAARVRYNWEPAEDIFILALKGSYHGDVSDAGIVDQHLLDFPTVKMSKGRWIVDVPEDFCTDSKANEATTFEGLSEIFDLEARDGSELAQKYATYITRTLEALKKNGDKLGALILEPVVVGADGMMLVDPLFQRVLVDVVRSGLQVFSGSTPANQDSNDWAGLPVIFDESLTGLYRLGQYSFSKTLGIQPDISVHAKLLTGGLVPLSATVASESIFRSFESDDESDALLDSHSYTAHPIGCEVALESMKIIDQKEKDGAWGDFQRKWKNSDDMHNTVAWSLWSQDFVQKLSNNIGKVESVWALGSALSIHFQDGQVAIDLQAELKDRETDKANSNVHCQVADDVLYLIASQISELDTIEDLEKRILGSQVLQGRASNQSDEEEY</sequence>
<dbReference type="InterPro" id="IPR015421">
    <property type="entry name" value="PyrdxlP-dep_Trfase_major"/>
</dbReference>
<comment type="caution">
    <text evidence="3">The sequence shown here is derived from an EMBL/GenBank/DDBJ whole genome shotgun (WGS) entry which is preliminary data.</text>
</comment>
<dbReference type="Pfam" id="PF00202">
    <property type="entry name" value="Aminotran_3"/>
    <property type="match status" value="2"/>
</dbReference>
<dbReference type="GO" id="GO:0004141">
    <property type="term" value="F:dethiobiotin synthase activity"/>
    <property type="evidence" value="ECO:0007669"/>
    <property type="project" value="TreeGrafter"/>
</dbReference>
<dbReference type="GO" id="GO:0004015">
    <property type="term" value="F:adenosylmethionine-8-amino-7-oxononanoate transaminase activity"/>
    <property type="evidence" value="ECO:0007669"/>
    <property type="project" value="TreeGrafter"/>
</dbReference>